<evidence type="ECO:0000313" key="2">
    <source>
        <dbReference type="EMBL" id="MBP2182820.1"/>
    </source>
</evidence>
<dbReference type="SUPFAM" id="SSF159238">
    <property type="entry name" value="SO1590-like"/>
    <property type="match status" value="1"/>
</dbReference>
<dbReference type="Pfam" id="PF11528">
    <property type="entry name" value="DUF3224"/>
    <property type="match status" value="1"/>
</dbReference>
<name>A0ABS4PTS5_9PSEU</name>
<gene>
    <name evidence="2" type="ORF">JOM49_004346</name>
</gene>
<dbReference type="RefSeq" id="WP_209666073.1">
    <property type="nucleotide sequence ID" value="NZ_JAGGMS010000001.1"/>
</dbReference>
<feature type="compositionally biased region" description="Basic and acidic residues" evidence="1">
    <location>
        <begin position="102"/>
        <end position="111"/>
    </location>
</feature>
<sequence>MKVLAGRFVLDLWEEDVYDEQEGIRLLRIRNKRTFEGDLQGTVKANRLQTRTPGGLVAYVGMERVRAEIEEGGCAFALRHSAVGDASIGSASIDVVPGSGTRELRGSRPAEVESPGPAE</sequence>
<protein>
    <submittedName>
        <fullName evidence="2">Uncharacterized protein</fullName>
    </submittedName>
</protein>
<keyword evidence="3" id="KW-1185">Reference proteome</keyword>
<evidence type="ECO:0000256" key="1">
    <source>
        <dbReference type="SAM" id="MobiDB-lite"/>
    </source>
</evidence>
<dbReference type="EMBL" id="JAGGMS010000001">
    <property type="protein sequence ID" value="MBP2182820.1"/>
    <property type="molecule type" value="Genomic_DNA"/>
</dbReference>
<dbReference type="Proteomes" id="UP000741013">
    <property type="component" value="Unassembled WGS sequence"/>
</dbReference>
<organism evidence="2 3">
    <name type="scientific">Amycolatopsis magusensis</name>
    <dbReference type="NCBI Taxonomy" id="882444"/>
    <lineage>
        <taxon>Bacteria</taxon>
        <taxon>Bacillati</taxon>
        <taxon>Actinomycetota</taxon>
        <taxon>Actinomycetes</taxon>
        <taxon>Pseudonocardiales</taxon>
        <taxon>Pseudonocardiaceae</taxon>
        <taxon>Amycolatopsis</taxon>
    </lineage>
</organism>
<feature type="region of interest" description="Disordered" evidence="1">
    <location>
        <begin position="97"/>
        <end position="119"/>
    </location>
</feature>
<reference evidence="2 3" key="1">
    <citation type="submission" date="2021-03" db="EMBL/GenBank/DDBJ databases">
        <title>Sequencing the genomes of 1000 actinobacteria strains.</title>
        <authorList>
            <person name="Klenk H.-P."/>
        </authorList>
    </citation>
    <scope>NUCLEOTIDE SEQUENCE [LARGE SCALE GENOMIC DNA]</scope>
    <source>
        <strain evidence="2 3">DSM 45510</strain>
    </source>
</reference>
<dbReference type="InterPro" id="IPR023159">
    <property type="entry name" value="SO1590-like_sf"/>
</dbReference>
<comment type="caution">
    <text evidence="2">The sequence shown here is derived from an EMBL/GenBank/DDBJ whole genome shotgun (WGS) entry which is preliminary data.</text>
</comment>
<proteinExistence type="predicted"/>
<dbReference type="Gene3D" id="2.40.350.10">
    <property type="entry name" value="SO1590-like"/>
    <property type="match status" value="1"/>
</dbReference>
<evidence type="ECO:0000313" key="3">
    <source>
        <dbReference type="Proteomes" id="UP000741013"/>
    </source>
</evidence>
<dbReference type="InterPro" id="IPR021607">
    <property type="entry name" value="DUF3224"/>
</dbReference>
<accession>A0ABS4PTS5</accession>